<dbReference type="GO" id="GO:0008270">
    <property type="term" value="F:zinc ion binding"/>
    <property type="evidence" value="ECO:0007669"/>
    <property type="project" value="InterPro"/>
</dbReference>
<dbReference type="GO" id="GO:0016853">
    <property type="term" value="F:isomerase activity"/>
    <property type="evidence" value="ECO:0007669"/>
    <property type="project" value="UniProtKB-KW"/>
</dbReference>
<evidence type="ECO:0000256" key="6">
    <source>
        <dbReference type="ARBA" id="ARBA00023163"/>
    </source>
</evidence>
<dbReference type="GO" id="GO:0000428">
    <property type="term" value="C:DNA-directed RNA polymerase complex"/>
    <property type="evidence" value="ECO:0007669"/>
    <property type="project" value="UniProtKB-KW"/>
</dbReference>
<evidence type="ECO:0000256" key="4">
    <source>
        <dbReference type="ARBA" id="ARBA00022695"/>
    </source>
</evidence>
<dbReference type="InterPro" id="IPR036977">
    <property type="entry name" value="DNA_primase_Znf_CHC2"/>
</dbReference>
<gene>
    <name evidence="9" type="ORF">DM035_18700</name>
</gene>
<evidence type="ECO:0000256" key="1">
    <source>
        <dbReference type="ARBA" id="ARBA00022478"/>
    </source>
</evidence>
<keyword evidence="4" id="KW-0548">Nucleotidyltransferase</keyword>
<dbReference type="GO" id="GO:1990077">
    <property type="term" value="C:primosome complex"/>
    <property type="evidence" value="ECO:0007669"/>
    <property type="project" value="UniProtKB-KW"/>
</dbReference>
<evidence type="ECO:0000256" key="2">
    <source>
        <dbReference type="ARBA" id="ARBA00022515"/>
    </source>
</evidence>
<keyword evidence="9" id="KW-0413">Isomerase</keyword>
<sequence>MRDTATINAIRSVAAVAAQHAEILVPEWLPEGRRQGGEWVCRNPTRADRHAGSFSVSLVDGCWHDFATGDGGSDLVALGAYLWNMRQTDAARIVADRLGVCLPALGKPDVMTREQREAQRARLQAAEQEATRLRQQEQQQRHQRRKLTACRAFELLSDAKAASPHHPYLVAKRLQPNGLYQSGNDLLVPLYNVCGEVVNVQIISPDGRKLFLRDGQVQGAFHVLGDFDLMAPYAPPHDVYVCEGWATGAALLQFWNVRAVVCAMNAGNLKHVALALRERYGSRLSLVIAGDDDRASKDNPGDRAANEAACLAGCMVAAPEWPPGAPVELSDFNDLMIWIMEHEPEA</sequence>
<keyword evidence="7" id="KW-0175">Coiled coil</keyword>
<keyword evidence="2" id="KW-0639">Primosome</keyword>
<evidence type="ECO:0000256" key="5">
    <source>
        <dbReference type="ARBA" id="ARBA00022705"/>
    </source>
</evidence>
<keyword evidence="3" id="KW-0808">Transferase</keyword>
<evidence type="ECO:0000313" key="9">
    <source>
        <dbReference type="EMBL" id="EBQ9796179.1"/>
    </source>
</evidence>
<keyword evidence="6" id="KW-0804">Transcription</keyword>
<dbReference type="InterPro" id="IPR006171">
    <property type="entry name" value="TOPRIM_dom"/>
</dbReference>
<proteinExistence type="predicted"/>
<dbReference type="EMBL" id="AAGQTM010000021">
    <property type="protein sequence ID" value="EBQ9796179.1"/>
    <property type="molecule type" value="Genomic_DNA"/>
</dbReference>
<dbReference type="GO" id="GO:0006269">
    <property type="term" value="P:DNA replication, synthesis of primer"/>
    <property type="evidence" value="ECO:0007669"/>
    <property type="project" value="UniProtKB-KW"/>
</dbReference>
<accession>A0A5J0S4C5</accession>
<keyword evidence="5" id="KW-0235">DNA replication</keyword>
<comment type="caution">
    <text evidence="9">The sequence shown here is derived from an EMBL/GenBank/DDBJ whole genome shotgun (WGS) entry which is preliminary data.</text>
</comment>
<evidence type="ECO:0000256" key="7">
    <source>
        <dbReference type="SAM" id="Coils"/>
    </source>
</evidence>
<dbReference type="CDD" id="cd01029">
    <property type="entry name" value="TOPRIM_primases"/>
    <property type="match status" value="1"/>
</dbReference>
<dbReference type="SUPFAM" id="SSF57783">
    <property type="entry name" value="Zinc beta-ribbon"/>
    <property type="match status" value="1"/>
</dbReference>
<keyword evidence="1" id="KW-0240">DNA-directed RNA polymerase</keyword>
<dbReference type="GO" id="GO:0003677">
    <property type="term" value="F:DNA binding"/>
    <property type="evidence" value="ECO:0007669"/>
    <property type="project" value="InterPro"/>
</dbReference>
<dbReference type="Gene3D" id="3.90.580.10">
    <property type="entry name" value="Zinc finger, CHC2-type domain"/>
    <property type="match status" value="1"/>
</dbReference>
<dbReference type="GO" id="GO:0016779">
    <property type="term" value="F:nucleotidyltransferase activity"/>
    <property type="evidence" value="ECO:0007669"/>
    <property type="project" value="UniProtKB-KW"/>
</dbReference>
<feature type="domain" description="Toprim" evidence="8">
    <location>
        <begin position="239"/>
        <end position="310"/>
    </location>
</feature>
<protein>
    <submittedName>
        <fullName evidence="9">Topoisomerase</fullName>
    </submittedName>
</protein>
<dbReference type="InterPro" id="IPR034154">
    <property type="entry name" value="TOPRIM_DnaG/twinkle"/>
</dbReference>
<dbReference type="AlphaFoldDB" id="A0A5J0S4C5"/>
<evidence type="ECO:0000256" key="3">
    <source>
        <dbReference type="ARBA" id="ARBA00022679"/>
    </source>
</evidence>
<evidence type="ECO:0000259" key="8">
    <source>
        <dbReference type="Pfam" id="PF13362"/>
    </source>
</evidence>
<reference evidence="9" key="1">
    <citation type="submission" date="2018-06" db="EMBL/GenBank/DDBJ databases">
        <authorList>
            <person name="Ashton P.M."/>
            <person name="Dallman T."/>
            <person name="Nair S."/>
            <person name="De Pinna E."/>
            <person name="Peters T."/>
            <person name="Grant K."/>
        </authorList>
    </citation>
    <scope>NUCLEOTIDE SEQUENCE</scope>
    <source>
        <strain evidence="9">430336</strain>
    </source>
</reference>
<organism evidence="9">
    <name type="scientific">Salmonella enterica subsp. enterica serovar Kottbus</name>
    <dbReference type="NCBI Taxonomy" id="224727"/>
    <lineage>
        <taxon>Bacteria</taxon>
        <taxon>Pseudomonadati</taxon>
        <taxon>Pseudomonadota</taxon>
        <taxon>Gammaproteobacteria</taxon>
        <taxon>Enterobacterales</taxon>
        <taxon>Enterobacteriaceae</taxon>
        <taxon>Salmonella</taxon>
    </lineage>
</organism>
<feature type="coiled-coil region" evidence="7">
    <location>
        <begin position="111"/>
        <end position="143"/>
    </location>
</feature>
<dbReference type="Pfam" id="PF13362">
    <property type="entry name" value="Toprim_3"/>
    <property type="match status" value="1"/>
</dbReference>
<name>A0A5J0S4C5_SALET</name>